<dbReference type="Proteomes" id="UP000521872">
    <property type="component" value="Unassembled WGS sequence"/>
</dbReference>
<dbReference type="EMBL" id="JAACJL010000017">
    <property type="protein sequence ID" value="KAF4618948.1"/>
    <property type="molecule type" value="Genomic_DNA"/>
</dbReference>
<evidence type="ECO:0000313" key="2">
    <source>
        <dbReference type="Proteomes" id="UP000521872"/>
    </source>
</evidence>
<name>A0A8H4QY52_9AGAR</name>
<gene>
    <name evidence="1" type="ORF">D9613_009840</name>
</gene>
<dbReference type="AlphaFoldDB" id="A0A8H4QY52"/>
<proteinExistence type="predicted"/>
<evidence type="ECO:0000313" key="1">
    <source>
        <dbReference type="EMBL" id="KAF4618948.1"/>
    </source>
</evidence>
<organism evidence="1 2">
    <name type="scientific">Agrocybe pediades</name>
    <dbReference type="NCBI Taxonomy" id="84607"/>
    <lineage>
        <taxon>Eukaryota</taxon>
        <taxon>Fungi</taxon>
        <taxon>Dikarya</taxon>
        <taxon>Basidiomycota</taxon>
        <taxon>Agaricomycotina</taxon>
        <taxon>Agaricomycetes</taxon>
        <taxon>Agaricomycetidae</taxon>
        <taxon>Agaricales</taxon>
        <taxon>Agaricineae</taxon>
        <taxon>Strophariaceae</taxon>
        <taxon>Agrocybe</taxon>
    </lineage>
</organism>
<sequence>MLGAVQTRTIRSMSIDIEAVKFRHLFWCGRAQMSAPGILCFTRSLLVSLNLGMAMPDFFANVDLNRPDPGLPDEISKIDVDASWVLNGVRPTVISTLKIDD</sequence>
<comment type="caution">
    <text evidence="1">The sequence shown here is derived from an EMBL/GenBank/DDBJ whole genome shotgun (WGS) entry which is preliminary data.</text>
</comment>
<reference evidence="1 2" key="1">
    <citation type="submission" date="2019-12" db="EMBL/GenBank/DDBJ databases">
        <authorList>
            <person name="Floudas D."/>
            <person name="Bentzer J."/>
            <person name="Ahren D."/>
            <person name="Johansson T."/>
            <person name="Persson P."/>
            <person name="Tunlid A."/>
        </authorList>
    </citation>
    <scope>NUCLEOTIDE SEQUENCE [LARGE SCALE GENOMIC DNA]</scope>
    <source>
        <strain evidence="1 2">CBS 102.39</strain>
    </source>
</reference>
<keyword evidence="2" id="KW-1185">Reference proteome</keyword>
<protein>
    <submittedName>
        <fullName evidence="1">Uncharacterized protein</fullName>
    </submittedName>
</protein>
<accession>A0A8H4QY52</accession>